<keyword evidence="2" id="KW-1185">Reference proteome</keyword>
<reference evidence="1" key="1">
    <citation type="submission" date="2019-12" db="EMBL/GenBank/DDBJ databases">
        <title>Comparative genomics gives insights into the taxonomy of the Azoarcus-Aromatoleum group and reveals separate origins of nif in the plant-associated Azoarcus and non-plant-associated Aromatoleum sub-groups.</title>
        <authorList>
            <person name="Lafos M."/>
            <person name="Maluk M."/>
            <person name="Batista M."/>
            <person name="Junghare M."/>
            <person name="Carmona M."/>
            <person name="Faoro H."/>
            <person name="Cruz L.M."/>
            <person name="Battistoni F."/>
            <person name="De Souza E."/>
            <person name="Pedrosa F."/>
            <person name="Chen W.-M."/>
            <person name="Poole P.S."/>
            <person name="Dixon R.A."/>
            <person name="James E.K."/>
        </authorList>
    </citation>
    <scope>NUCLEOTIDE SEQUENCE</scope>
    <source>
        <strain evidence="1">U120</strain>
    </source>
</reference>
<gene>
    <name evidence="1" type="ORF">GO608_13790</name>
</gene>
<dbReference type="InterPro" id="IPR021682">
    <property type="entry name" value="DUF2933"/>
</dbReference>
<evidence type="ECO:0000313" key="2">
    <source>
        <dbReference type="Proteomes" id="UP000601990"/>
    </source>
</evidence>
<comment type="caution">
    <text evidence="1">The sequence shown here is derived from an EMBL/GenBank/DDBJ whole genome shotgun (WGS) entry which is preliminary data.</text>
</comment>
<dbReference type="Pfam" id="PF11666">
    <property type="entry name" value="DUF2933"/>
    <property type="match status" value="1"/>
</dbReference>
<organism evidence="1 2">
    <name type="scientific">Aromatoleum buckelii</name>
    <dbReference type="NCBI Taxonomy" id="200254"/>
    <lineage>
        <taxon>Bacteria</taxon>
        <taxon>Pseudomonadati</taxon>
        <taxon>Pseudomonadota</taxon>
        <taxon>Betaproteobacteria</taxon>
        <taxon>Rhodocyclales</taxon>
        <taxon>Rhodocyclaceae</taxon>
        <taxon>Aromatoleum</taxon>
    </lineage>
</organism>
<accession>A0ABX1N540</accession>
<sequence length="56" mass="6200">MALAVFLLFTEHRAHVLGFLPWLIVLACPLMHLFMHGGHGGHDHGTKPKSVEGDEK</sequence>
<dbReference type="EMBL" id="WTVH01000028">
    <property type="protein sequence ID" value="NMF94396.1"/>
    <property type="molecule type" value="Genomic_DNA"/>
</dbReference>
<protein>
    <submittedName>
        <fullName evidence="1">DUF2933 domain-containing protein</fullName>
    </submittedName>
</protein>
<proteinExistence type="predicted"/>
<evidence type="ECO:0000313" key="1">
    <source>
        <dbReference type="EMBL" id="NMF94396.1"/>
    </source>
</evidence>
<dbReference type="Proteomes" id="UP000601990">
    <property type="component" value="Unassembled WGS sequence"/>
</dbReference>
<name>A0ABX1N540_9RHOO</name>